<sequence>MGVGFMKSPPEHSFVARDVVGFNISDNKLYTQSSYEQIDVQVQSAQQQVSIPYSSSSNTIGISSNSVCADITFHSSSIHIPASDSITSDGSFSSMKTSDLYASASIGSRSDRWKGKSRRVLYIKCEK</sequence>
<dbReference type="Proteomes" id="UP000324800">
    <property type="component" value="Unassembled WGS sequence"/>
</dbReference>
<accession>A0A5J4TS78</accession>
<dbReference type="AlphaFoldDB" id="A0A5J4TS78"/>
<organism evidence="1 2">
    <name type="scientific">Streblomastix strix</name>
    <dbReference type="NCBI Taxonomy" id="222440"/>
    <lineage>
        <taxon>Eukaryota</taxon>
        <taxon>Metamonada</taxon>
        <taxon>Preaxostyla</taxon>
        <taxon>Oxymonadida</taxon>
        <taxon>Streblomastigidae</taxon>
        <taxon>Streblomastix</taxon>
    </lineage>
</organism>
<reference evidence="1 2" key="1">
    <citation type="submission" date="2019-03" db="EMBL/GenBank/DDBJ databases">
        <title>Single cell metagenomics reveals metabolic interactions within the superorganism composed of flagellate Streblomastix strix and complex community of Bacteroidetes bacteria on its surface.</title>
        <authorList>
            <person name="Treitli S.C."/>
            <person name="Kolisko M."/>
            <person name="Husnik F."/>
            <person name="Keeling P."/>
            <person name="Hampl V."/>
        </authorList>
    </citation>
    <scope>NUCLEOTIDE SEQUENCE [LARGE SCALE GENOMIC DNA]</scope>
    <source>
        <strain evidence="1">ST1C</strain>
    </source>
</reference>
<proteinExistence type="predicted"/>
<name>A0A5J4TS78_9EUKA</name>
<protein>
    <submittedName>
        <fullName evidence="1">Uncharacterized protein</fullName>
    </submittedName>
</protein>
<gene>
    <name evidence="1" type="ORF">EZS28_043732</name>
</gene>
<comment type="caution">
    <text evidence="1">The sequence shown here is derived from an EMBL/GenBank/DDBJ whole genome shotgun (WGS) entry which is preliminary data.</text>
</comment>
<evidence type="ECO:0000313" key="1">
    <source>
        <dbReference type="EMBL" id="KAA6360742.1"/>
    </source>
</evidence>
<evidence type="ECO:0000313" key="2">
    <source>
        <dbReference type="Proteomes" id="UP000324800"/>
    </source>
</evidence>
<dbReference type="EMBL" id="SNRW01026517">
    <property type="protein sequence ID" value="KAA6360742.1"/>
    <property type="molecule type" value="Genomic_DNA"/>
</dbReference>